<feature type="transmembrane region" description="Helical" evidence="5">
    <location>
        <begin position="639"/>
        <end position="666"/>
    </location>
</feature>
<keyword evidence="2 5" id="KW-0812">Transmembrane</keyword>
<dbReference type="InterPro" id="IPR007632">
    <property type="entry name" value="Anoctamin"/>
</dbReference>
<feature type="transmembrane region" description="Helical" evidence="5">
    <location>
        <begin position="279"/>
        <end position="299"/>
    </location>
</feature>
<dbReference type="VEuPathDB" id="FungiDB:H310_14586"/>
<organism evidence="7">
    <name type="scientific">Aphanomyces invadans</name>
    <dbReference type="NCBI Taxonomy" id="157072"/>
    <lineage>
        <taxon>Eukaryota</taxon>
        <taxon>Sar</taxon>
        <taxon>Stramenopiles</taxon>
        <taxon>Oomycota</taxon>
        <taxon>Saprolegniomycetes</taxon>
        <taxon>Saprolegniales</taxon>
        <taxon>Verrucalvaceae</taxon>
        <taxon>Aphanomyces</taxon>
    </lineage>
</organism>
<evidence type="ECO:0000256" key="4">
    <source>
        <dbReference type="ARBA" id="ARBA00023136"/>
    </source>
</evidence>
<gene>
    <name evidence="7" type="ORF">H310_14586</name>
</gene>
<evidence type="ECO:0000256" key="5">
    <source>
        <dbReference type="SAM" id="Phobius"/>
    </source>
</evidence>
<dbReference type="OrthoDB" id="296386at2759"/>
<evidence type="ECO:0000256" key="3">
    <source>
        <dbReference type="ARBA" id="ARBA00022989"/>
    </source>
</evidence>
<feature type="transmembrane region" description="Helical" evidence="5">
    <location>
        <begin position="442"/>
        <end position="463"/>
    </location>
</feature>
<accession>A0A024T9L4</accession>
<protein>
    <recommendedName>
        <fullName evidence="6">Anoctamin transmembrane domain-containing protein</fullName>
    </recommendedName>
</protein>
<evidence type="ECO:0000313" key="7">
    <source>
        <dbReference type="EMBL" id="ETV90694.1"/>
    </source>
</evidence>
<feature type="transmembrane region" description="Helical" evidence="5">
    <location>
        <begin position="600"/>
        <end position="624"/>
    </location>
</feature>
<feature type="domain" description="Anoctamin transmembrane" evidence="6">
    <location>
        <begin position="235"/>
        <end position="677"/>
    </location>
</feature>
<dbReference type="RefSeq" id="XP_008880691.1">
    <property type="nucleotide sequence ID" value="XM_008882469.1"/>
</dbReference>
<keyword evidence="3 5" id="KW-1133">Transmembrane helix</keyword>
<dbReference type="GeneID" id="20091636"/>
<feature type="transmembrane region" description="Helical" evidence="5">
    <location>
        <begin position="396"/>
        <end position="415"/>
    </location>
</feature>
<dbReference type="AlphaFoldDB" id="A0A024T9L4"/>
<sequence length="789" mass="88719">MDGVDGIVKGVVYVLGFAATGWSLMKFVLSVPLRVSDASDEEKDMELVLKMRSDCPELQIFLREIKEQTDLTLRVKSNSSLLQEAHDAKNGKAPVYLLVGALSPALYQKLAEDCGLRKRTTKGKWVHVDESNHKDFLDDKLPLDDAVVAEGGPIPFSSGEKIDLILYQLRQVRVLLLPTESSNVLTNGDLLFQKLQEKHVIQSSFALHNAEERKVLMETWVKALNPFGPAPIHRIRDYCGLEVGFYFAFLEHYTQWLVYPGLVGAAVYLYQLQYGLHNFATAFYALFVATWAAAFLEAWKRRESELAWNWGAALDADESGAVVERVGFDGPEVYDDIDDVHYKNFTDLERFKRYAVTGPALGGTIGLIVVLMLLYFRFEAGVRAYVANPANGFTGLWAHVAMVPSVLYSAAVFFIDAKYVQLAHRLNDYENHRTDDDHTNALIVKLALFQFVNNFGLLFYITFFVGNFELLQSTLGSLLITRLLIENVVETLIPFVMAKSAVKAKAGLADQHAKLTREPSVTTVAIVDKVDVEALLPVYEGTFFDYLELFIQFGQITLFASAYPLASLCSLLNNLIEIKSDGFKILMTHRRCHRDHKHGIGTWLHAFTILSYIAVATNCTIVGFNSGVLQTLYPNITPFYTLVAVVIVEHVIVSMMVGIAAVVPDVPQHVAEGMRRERAAVRKKAKMEAEFHQRSLRTNESTSQKAFFDESVVDEAEMGHVETNEAAGTTTISTVKWRKWVLEEKIRRRVLEKEIKNMNAVYTAWIDSEKDKARRLQAELDALSTKKTD</sequence>
<proteinExistence type="predicted"/>
<dbReference type="PANTHER" id="PTHR12308:SF73">
    <property type="entry name" value="ANOCTAMIN"/>
    <property type="match status" value="1"/>
</dbReference>
<evidence type="ECO:0000259" key="6">
    <source>
        <dbReference type="Pfam" id="PF04547"/>
    </source>
</evidence>
<dbReference type="InterPro" id="IPR049452">
    <property type="entry name" value="Anoctamin_TM"/>
</dbReference>
<evidence type="ECO:0000256" key="2">
    <source>
        <dbReference type="ARBA" id="ARBA00022692"/>
    </source>
</evidence>
<dbReference type="Pfam" id="PF04547">
    <property type="entry name" value="Anoctamin"/>
    <property type="match status" value="1"/>
</dbReference>
<dbReference type="PANTHER" id="PTHR12308">
    <property type="entry name" value="ANOCTAMIN"/>
    <property type="match status" value="1"/>
</dbReference>
<reference evidence="7" key="1">
    <citation type="submission" date="2013-12" db="EMBL/GenBank/DDBJ databases">
        <title>The Genome Sequence of Aphanomyces invadans NJM9701.</title>
        <authorList>
            <consortium name="The Broad Institute Genomics Platform"/>
            <person name="Russ C."/>
            <person name="Tyler B."/>
            <person name="van West P."/>
            <person name="Dieguez-Uribeondo J."/>
            <person name="Young S.K."/>
            <person name="Zeng Q."/>
            <person name="Gargeya S."/>
            <person name="Fitzgerald M."/>
            <person name="Abouelleil A."/>
            <person name="Alvarado L."/>
            <person name="Chapman S.B."/>
            <person name="Gainer-Dewar J."/>
            <person name="Goldberg J."/>
            <person name="Griggs A."/>
            <person name="Gujja S."/>
            <person name="Hansen M."/>
            <person name="Howarth C."/>
            <person name="Imamovic A."/>
            <person name="Ireland A."/>
            <person name="Larimer J."/>
            <person name="McCowan C."/>
            <person name="Murphy C."/>
            <person name="Pearson M."/>
            <person name="Poon T.W."/>
            <person name="Priest M."/>
            <person name="Roberts A."/>
            <person name="Saif S."/>
            <person name="Shea T."/>
            <person name="Sykes S."/>
            <person name="Wortman J."/>
            <person name="Nusbaum C."/>
            <person name="Birren B."/>
        </authorList>
    </citation>
    <scope>NUCLEOTIDE SEQUENCE [LARGE SCALE GENOMIC DNA]</scope>
    <source>
        <strain evidence="7">NJM9701</strain>
    </source>
</reference>
<evidence type="ECO:0000256" key="1">
    <source>
        <dbReference type="ARBA" id="ARBA00004141"/>
    </source>
</evidence>
<dbReference type="GO" id="GO:0005254">
    <property type="term" value="F:chloride channel activity"/>
    <property type="evidence" value="ECO:0007669"/>
    <property type="project" value="TreeGrafter"/>
</dbReference>
<dbReference type="GO" id="GO:0016020">
    <property type="term" value="C:membrane"/>
    <property type="evidence" value="ECO:0007669"/>
    <property type="project" value="UniProtKB-SubCell"/>
</dbReference>
<feature type="transmembrane region" description="Helical" evidence="5">
    <location>
        <begin position="354"/>
        <end position="376"/>
    </location>
</feature>
<feature type="transmembrane region" description="Helical" evidence="5">
    <location>
        <begin position="6"/>
        <end position="25"/>
    </location>
</feature>
<dbReference type="EMBL" id="KI914026">
    <property type="protein sequence ID" value="ETV90694.1"/>
    <property type="molecule type" value="Genomic_DNA"/>
</dbReference>
<keyword evidence="4 5" id="KW-0472">Membrane</keyword>
<comment type="subcellular location">
    <subcellularLocation>
        <location evidence="1">Membrane</location>
        <topology evidence="1">Multi-pass membrane protein</topology>
    </subcellularLocation>
</comment>
<name>A0A024T9L4_9STRA</name>
<dbReference type="eggNOG" id="KOG2513">
    <property type="taxonomic scope" value="Eukaryota"/>
</dbReference>